<organism evidence="6 7">
    <name type="scientific">Polypterus senegalus</name>
    <name type="common">Senegal bichir</name>
    <dbReference type="NCBI Taxonomy" id="55291"/>
    <lineage>
        <taxon>Eukaryota</taxon>
        <taxon>Metazoa</taxon>
        <taxon>Chordata</taxon>
        <taxon>Craniata</taxon>
        <taxon>Vertebrata</taxon>
        <taxon>Euteleostomi</taxon>
        <taxon>Actinopterygii</taxon>
        <taxon>Polypteriformes</taxon>
        <taxon>Polypteridae</taxon>
        <taxon>Polypterus</taxon>
    </lineage>
</organism>
<evidence type="ECO:0000313" key="7">
    <source>
        <dbReference type="Proteomes" id="UP000886611"/>
    </source>
</evidence>
<name>A0A8X7X9C1_POLSE</name>
<dbReference type="Pfam" id="PF23344">
    <property type="entry name" value="ZP-N"/>
    <property type="match status" value="1"/>
</dbReference>
<dbReference type="Gene3D" id="2.60.40.4100">
    <property type="entry name" value="Zona pellucida, ZP-C domain"/>
    <property type="match status" value="1"/>
</dbReference>
<keyword evidence="4" id="KW-0472">Membrane</keyword>
<sequence length="591" mass="66050">VDFRYKESFRSNCHQEFYWGCNSGNCGYTRELQYGQIDSSPLGDTWCQAEGFMSKSVPSDKPFDLRVPQNCPTTYSLLAHDPDGDLVKCRYGQSYNSECYTCAQQAGFGLNEPIWKPTKHDTEAVCVAFKDFGPECFTSSVPSCNFGDYRPQYLSPTPPHGQIKKASVNHQFQFIVRAQASYAVIQNIMISGPLNITKSYQYDSQTQTGKAVVTWTPSENNLGESVPICFFAETQEGYQSELRCIVVTVGRRNSLPMNIETSIVCTKTTMSVFVLKSSAPGLNEHYMRLNDPRCSLTSNSTHLIASVSLNSCGTRYQENDTEIIFENEITTFDHFNQVISRKNQVEIPFSCSYPKIGKASASFSPHKANYVFSEAGFGSFTFLFEFYESSDFRSIIDPSEYPIEVELGEMLYMGISVDSPLDNITLFVQDCRATPHDDPNDPTYYDIITDGCVQDDTTIIFPSNQTDFRFGMAAFTFIGDYSQVYMTCTVIVCIAASPGTRCSQGCVNSTSTVHRFRRSLASESQEHFISQGPLYLSKKNNNQVSLNPNTLVIVMGFIAAVAIVASVVGVVIYKIKMSKVVRYERLSASEI</sequence>
<evidence type="ECO:0000256" key="1">
    <source>
        <dbReference type="ARBA" id="ARBA00022729"/>
    </source>
</evidence>
<feature type="transmembrane region" description="Helical" evidence="4">
    <location>
        <begin position="551"/>
        <end position="573"/>
    </location>
</feature>
<evidence type="ECO:0000313" key="6">
    <source>
        <dbReference type="EMBL" id="KAG2462257.1"/>
    </source>
</evidence>
<accession>A0A8X7X9C1</accession>
<dbReference type="InterPro" id="IPR048290">
    <property type="entry name" value="ZP_chr"/>
</dbReference>
<dbReference type="InterPro" id="IPR001507">
    <property type="entry name" value="ZP_dom"/>
</dbReference>
<keyword evidence="2" id="KW-1015">Disulfide bond</keyword>
<dbReference type="PANTHER" id="PTHR14002">
    <property type="entry name" value="ENDOGLIN/TGF-BETA RECEPTOR TYPE III"/>
    <property type="match status" value="1"/>
</dbReference>
<evidence type="ECO:0000256" key="3">
    <source>
        <dbReference type="ARBA" id="ARBA00023180"/>
    </source>
</evidence>
<dbReference type="Proteomes" id="UP000886611">
    <property type="component" value="Unassembled WGS sequence"/>
</dbReference>
<evidence type="ECO:0000256" key="4">
    <source>
        <dbReference type="SAM" id="Phobius"/>
    </source>
</evidence>
<feature type="non-terminal residue" evidence="6">
    <location>
        <position position="1"/>
    </location>
</feature>
<dbReference type="SMART" id="SM00241">
    <property type="entry name" value="ZP"/>
    <property type="match status" value="1"/>
</dbReference>
<keyword evidence="3" id="KW-0325">Glycoprotein</keyword>
<dbReference type="PRINTS" id="PR00023">
    <property type="entry name" value="ZPELLUCIDA"/>
</dbReference>
<dbReference type="PANTHER" id="PTHR14002:SF59">
    <property type="entry name" value="CUB AND ZONA PELLUCIDA-LIKE DOMAIN-CONTAINING PROTEIN 1-RELATED"/>
    <property type="match status" value="1"/>
</dbReference>
<dbReference type="Gene3D" id="2.60.40.3210">
    <property type="entry name" value="Zona pellucida, ZP-N domain"/>
    <property type="match status" value="1"/>
</dbReference>
<keyword evidence="7" id="KW-1185">Reference proteome</keyword>
<dbReference type="InterPro" id="IPR055356">
    <property type="entry name" value="ZP-N"/>
</dbReference>
<evidence type="ECO:0000256" key="2">
    <source>
        <dbReference type="ARBA" id="ARBA00023157"/>
    </source>
</evidence>
<keyword evidence="4" id="KW-1133">Transmembrane helix</keyword>
<comment type="caution">
    <text evidence="6">The sequence shown here is derived from an EMBL/GenBank/DDBJ whole genome shotgun (WGS) entry which is preliminary data.</text>
</comment>
<dbReference type="AlphaFoldDB" id="A0A8X7X9C1"/>
<feature type="non-terminal residue" evidence="6">
    <location>
        <position position="591"/>
    </location>
</feature>
<proteinExistence type="predicted"/>
<dbReference type="Pfam" id="PF00100">
    <property type="entry name" value="Zona_pellucida"/>
    <property type="match status" value="1"/>
</dbReference>
<protein>
    <submittedName>
        <fullName evidence="6">ZPP protein</fullName>
    </submittedName>
</protein>
<dbReference type="PROSITE" id="PS51034">
    <property type="entry name" value="ZP_2"/>
    <property type="match status" value="1"/>
</dbReference>
<dbReference type="EMBL" id="JAATIS010004040">
    <property type="protein sequence ID" value="KAG2462257.1"/>
    <property type="molecule type" value="Genomic_DNA"/>
</dbReference>
<feature type="domain" description="ZP" evidence="5">
    <location>
        <begin position="264"/>
        <end position="509"/>
    </location>
</feature>
<dbReference type="InterPro" id="IPR055355">
    <property type="entry name" value="ZP-C"/>
</dbReference>
<gene>
    <name evidence="6" type="primary">Zpp_2</name>
    <name evidence="6" type="ORF">GTO96_0001822</name>
</gene>
<evidence type="ECO:0000259" key="5">
    <source>
        <dbReference type="PROSITE" id="PS51034"/>
    </source>
</evidence>
<keyword evidence="1" id="KW-0732">Signal</keyword>
<keyword evidence="4" id="KW-0812">Transmembrane</keyword>
<dbReference type="InterPro" id="IPR042235">
    <property type="entry name" value="ZP-C_dom"/>
</dbReference>
<reference evidence="6 7" key="1">
    <citation type="journal article" date="2021" name="Cell">
        <title>Tracing the genetic footprints of vertebrate landing in non-teleost ray-finned fishes.</title>
        <authorList>
            <person name="Bi X."/>
            <person name="Wang K."/>
            <person name="Yang L."/>
            <person name="Pan H."/>
            <person name="Jiang H."/>
            <person name="Wei Q."/>
            <person name="Fang M."/>
            <person name="Yu H."/>
            <person name="Zhu C."/>
            <person name="Cai Y."/>
            <person name="He Y."/>
            <person name="Gan X."/>
            <person name="Zeng H."/>
            <person name="Yu D."/>
            <person name="Zhu Y."/>
            <person name="Jiang H."/>
            <person name="Qiu Q."/>
            <person name="Yang H."/>
            <person name="Zhang Y.E."/>
            <person name="Wang W."/>
            <person name="Zhu M."/>
            <person name="He S."/>
            <person name="Zhang G."/>
        </authorList>
    </citation>
    <scope>NUCLEOTIDE SEQUENCE [LARGE SCALE GENOMIC DNA]</scope>
    <source>
        <strain evidence="6">Bchr_013</strain>
    </source>
</reference>